<feature type="signal peptide" evidence="1">
    <location>
        <begin position="1"/>
        <end position="16"/>
    </location>
</feature>
<gene>
    <name evidence="2" type="ordered locus">GOX2326</name>
</gene>
<proteinExistence type="predicted"/>
<organism evidence="2 3">
    <name type="scientific">Gluconobacter oxydans (strain 621H)</name>
    <name type="common">Gluconobacter suboxydans</name>
    <dbReference type="NCBI Taxonomy" id="290633"/>
    <lineage>
        <taxon>Bacteria</taxon>
        <taxon>Pseudomonadati</taxon>
        <taxon>Pseudomonadota</taxon>
        <taxon>Alphaproteobacteria</taxon>
        <taxon>Acetobacterales</taxon>
        <taxon>Acetobacteraceae</taxon>
        <taxon>Gluconobacter</taxon>
    </lineage>
</organism>
<dbReference type="KEGG" id="gox:GOX2326"/>
<protein>
    <submittedName>
        <fullName evidence="2">Putative phage protein</fullName>
    </submittedName>
</protein>
<keyword evidence="1" id="KW-0732">Signal</keyword>
<dbReference type="AlphaFoldDB" id="Q5FNI9"/>
<reference evidence="2 3" key="1">
    <citation type="journal article" date="2005" name="Nat. Biotechnol.">
        <title>Complete genome sequence of the acetic acid bacterium Gluconobacter oxydans.</title>
        <authorList>
            <person name="Prust C."/>
            <person name="Hoffmeister M."/>
            <person name="Liesegang H."/>
            <person name="Wiezer A."/>
            <person name="Fricke W.F."/>
            <person name="Ehrenreich A."/>
            <person name="Gottschalk G."/>
            <person name="Deppenmeier U."/>
        </authorList>
    </citation>
    <scope>NUCLEOTIDE SEQUENCE [LARGE SCALE GENOMIC DNA]</scope>
    <source>
        <strain evidence="2 3">621H</strain>
    </source>
</reference>
<evidence type="ECO:0000256" key="1">
    <source>
        <dbReference type="SAM" id="SignalP"/>
    </source>
</evidence>
<name>Q5FNI9_GLUOX</name>
<accession>Q5FNI9</accession>
<evidence type="ECO:0000313" key="3">
    <source>
        <dbReference type="Proteomes" id="UP000006375"/>
    </source>
</evidence>
<keyword evidence="3" id="KW-1185">Reference proteome</keyword>
<feature type="chain" id="PRO_5004255801" evidence="1">
    <location>
        <begin position="17"/>
        <end position="205"/>
    </location>
</feature>
<dbReference type="PROSITE" id="PS51257">
    <property type="entry name" value="PROKAR_LIPOPROTEIN"/>
    <property type="match status" value="1"/>
</dbReference>
<dbReference type="EMBL" id="CP000009">
    <property type="protein sequence ID" value="AAW62058.1"/>
    <property type="molecule type" value="Genomic_DNA"/>
</dbReference>
<dbReference type="Proteomes" id="UP000006375">
    <property type="component" value="Chromosome"/>
</dbReference>
<evidence type="ECO:0000313" key="2">
    <source>
        <dbReference type="EMBL" id="AAW62058.1"/>
    </source>
</evidence>
<dbReference type="HOGENOM" id="CLU_1335949_0_0_5"/>
<sequence length="205" mass="22864">MLKHTLFLMCFSALLAGCSTCVNVLSDDECTARKDAVQRDFYKAQWDKEQLQAKERKDEYQKQVASSMEHYRDDIKKLHVFPSGSNNDRYFVVSDNIVGCSDPGIAWAISRKLHSSPPHNSSGWVTGRDPEVAEAVIAESGCMPVSKSVPWRVLFSVDHAHYMFSATSGVPVRLWFAYGEIKNRYGAVPPTGTLGALYPQLDVGK</sequence>